<accession>A0A6V7NXV3</accession>
<keyword evidence="2" id="KW-0732">Signal</keyword>
<evidence type="ECO:0000259" key="3">
    <source>
        <dbReference type="Pfam" id="PF13947"/>
    </source>
</evidence>
<evidence type="ECO:0000256" key="2">
    <source>
        <dbReference type="ARBA" id="ARBA00022729"/>
    </source>
</evidence>
<dbReference type="EMBL" id="LR862143">
    <property type="protein sequence ID" value="CAD1823420.1"/>
    <property type="molecule type" value="Genomic_DNA"/>
</dbReference>
<evidence type="ECO:0000313" key="4">
    <source>
        <dbReference type="EMBL" id="CAD1823420.1"/>
    </source>
</evidence>
<evidence type="ECO:0000256" key="1">
    <source>
        <dbReference type="ARBA" id="ARBA00004167"/>
    </source>
</evidence>
<protein>
    <recommendedName>
        <fullName evidence="3">Wall-associated receptor kinase galacturonan-binding domain-containing protein</fullName>
    </recommendedName>
</protein>
<dbReference type="Pfam" id="PF13947">
    <property type="entry name" value="GUB_WAK_bind"/>
    <property type="match status" value="1"/>
</dbReference>
<name>A0A6V7NXV3_ANACO</name>
<sequence>MSQYRCGDNTYNIMFPFRLPESMPDYCGSEGFDLTCVANETLMINIDSESYQVKSIDYATNVLTVVDPDLVSGNQPCPQRLTNTTLDFSLFTYAAFDLNLTFFSNCSSIFTFPWLIRPTARSSVATIQRERDAAYS</sequence>
<feature type="domain" description="Wall-associated receptor kinase galacturonan-binding" evidence="3">
    <location>
        <begin position="5"/>
        <end position="67"/>
    </location>
</feature>
<dbReference type="GO" id="GO:0030247">
    <property type="term" value="F:polysaccharide binding"/>
    <property type="evidence" value="ECO:0007669"/>
    <property type="project" value="InterPro"/>
</dbReference>
<dbReference type="GO" id="GO:0016020">
    <property type="term" value="C:membrane"/>
    <property type="evidence" value="ECO:0007669"/>
    <property type="project" value="UniProtKB-SubCell"/>
</dbReference>
<dbReference type="InterPro" id="IPR025287">
    <property type="entry name" value="WAK_GUB"/>
</dbReference>
<reference evidence="4" key="1">
    <citation type="submission" date="2020-07" db="EMBL/GenBank/DDBJ databases">
        <authorList>
            <person name="Lin J."/>
        </authorList>
    </citation>
    <scope>NUCLEOTIDE SEQUENCE</scope>
</reference>
<dbReference type="AlphaFoldDB" id="A0A6V7NXV3"/>
<dbReference type="PANTHER" id="PTHR33138:SF75">
    <property type="entry name" value="WALL-ASSOCIATED RECEPTOR KINASE GALACTURONAN-BINDING DOMAIN-CONTAINING PROTEIN"/>
    <property type="match status" value="1"/>
</dbReference>
<comment type="subcellular location">
    <subcellularLocation>
        <location evidence="1">Membrane</location>
        <topology evidence="1">Single-pass membrane protein</topology>
    </subcellularLocation>
</comment>
<gene>
    <name evidence="4" type="ORF">CB5_LOCUS6631</name>
</gene>
<proteinExistence type="predicted"/>
<organism evidence="4">
    <name type="scientific">Ananas comosus var. bracteatus</name>
    <name type="common">red pineapple</name>
    <dbReference type="NCBI Taxonomy" id="296719"/>
    <lineage>
        <taxon>Eukaryota</taxon>
        <taxon>Viridiplantae</taxon>
        <taxon>Streptophyta</taxon>
        <taxon>Embryophyta</taxon>
        <taxon>Tracheophyta</taxon>
        <taxon>Spermatophyta</taxon>
        <taxon>Magnoliopsida</taxon>
        <taxon>Liliopsida</taxon>
        <taxon>Poales</taxon>
        <taxon>Bromeliaceae</taxon>
        <taxon>Bromelioideae</taxon>
        <taxon>Ananas</taxon>
    </lineage>
</organism>
<dbReference type="PANTHER" id="PTHR33138">
    <property type="entry name" value="OS01G0690200 PROTEIN"/>
    <property type="match status" value="1"/>
</dbReference>